<keyword evidence="4" id="KW-0132">Cell division</keyword>
<feature type="domain" description="LAIKA" evidence="3">
    <location>
        <begin position="1"/>
        <end position="44"/>
    </location>
</feature>
<dbReference type="EMBL" id="BGPR01011908">
    <property type="protein sequence ID" value="GBN53568.1"/>
    <property type="molecule type" value="Genomic_DNA"/>
</dbReference>
<dbReference type="GO" id="GO:0005634">
    <property type="term" value="C:nucleus"/>
    <property type="evidence" value="ECO:0007669"/>
    <property type="project" value="TreeGrafter"/>
</dbReference>
<feature type="coiled-coil region" evidence="1">
    <location>
        <begin position="263"/>
        <end position="318"/>
    </location>
</feature>
<gene>
    <name evidence="4" type="primary">CCAR1_0</name>
    <name evidence="4" type="ORF">AVEN_183432_1</name>
</gene>
<dbReference type="OrthoDB" id="21006at2759"/>
<evidence type="ECO:0000256" key="2">
    <source>
        <dbReference type="SAM" id="MobiDB-lite"/>
    </source>
</evidence>
<feature type="compositionally biased region" description="Basic and acidic residues" evidence="2">
    <location>
        <begin position="49"/>
        <end position="88"/>
    </location>
</feature>
<dbReference type="PANTHER" id="PTHR14304:SF11">
    <property type="entry name" value="SAP DOMAIN-CONTAINING PROTEIN"/>
    <property type="match status" value="1"/>
</dbReference>
<feature type="region of interest" description="Disordered" evidence="2">
    <location>
        <begin position="49"/>
        <end position="113"/>
    </location>
</feature>
<accession>A0A4Y2PNQ8</accession>
<dbReference type="GO" id="GO:0051301">
    <property type="term" value="P:cell division"/>
    <property type="evidence" value="ECO:0007669"/>
    <property type="project" value="UniProtKB-KW"/>
</dbReference>
<proteinExistence type="predicted"/>
<feature type="compositionally biased region" description="Basic and acidic residues" evidence="2">
    <location>
        <begin position="364"/>
        <end position="379"/>
    </location>
</feature>
<dbReference type="Pfam" id="PF19256">
    <property type="entry name" value="LAIKA"/>
    <property type="match status" value="1"/>
</dbReference>
<name>A0A4Y2PNQ8_ARAVE</name>
<reference evidence="4 5" key="1">
    <citation type="journal article" date="2019" name="Sci. Rep.">
        <title>Orb-weaving spider Araneus ventricosus genome elucidates the spidroin gene catalogue.</title>
        <authorList>
            <person name="Kono N."/>
            <person name="Nakamura H."/>
            <person name="Ohtoshi R."/>
            <person name="Moran D.A.P."/>
            <person name="Shinohara A."/>
            <person name="Yoshida Y."/>
            <person name="Fujiwara M."/>
            <person name="Mori M."/>
            <person name="Tomita M."/>
            <person name="Arakawa K."/>
        </authorList>
    </citation>
    <scope>NUCLEOTIDE SEQUENCE [LARGE SCALE GENOMIC DNA]</scope>
</reference>
<feature type="region of interest" description="Disordered" evidence="2">
    <location>
        <begin position="338"/>
        <end position="406"/>
    </location>
</feature>
<dbReference type="InterPro" id="IPR025224">
    <property type="entry name" value="CCAR1/CCAR2"/>
</dbReference>
<dbReference type="AlphaFoldDB" id="A0A4Y2PNQ8"/>
<evidence type="ECO:0000256" key="1">
    <source>
        <dbReference type="SAM" id="Coils"/>
    </source>
</evidence>
<evidence type="ECO:0000313" key="5">
    <source>
        <dbReference type="Proteomes" id="UP000499080"/>
    </source>
</evidence>
<evidence type="ECO:0000313" key="4">
    <source>
        <dbReference type="EMBL" id="GBN53568.1"/>
    </source>
</evidence>
<dbReference type="GO" id="GO:0006355">
    <property type="term" value="P:regulation of DNA-templated transcription"/>
    <property type="evidence" value="ECO:0007669"/>
    <property type="project" value="InterPro"/>
</dbReference>
<keyword evidence="1" id="KW-0175">Coiled coil</keyword>
<organism evidence="4 5">
    <name type="scientific">Araneus ventricosus</name>
    <name type="common">Orbweaver spider</name>
    <name type="synonym">Epeira ventricosa</name>
    <dbReference type="NCBI Taxonomy" id="182803"/>
    <lineage>
        <taxon>Eukaryota</taxon>
        <taxon>Metazoa</taxon>
        <taxon>Ecdysozoa</taxon>
        <taxon>Arthropoda</taxon>
        <taxon>Chelicerata</taxon>
        <taxon>Arachnida</taxon>
        <taxon>Araneae</taxon>
        <taxon>Araneomorphae</taxon>
        <taxon>Entelegynae</taxon>
        <taxon>Araneoidea</taxon>
        <taxon>Araneidae</taxon>
        <taxon>Araneus</taxon>
    </lineage>
</organism>
<sequence length="406" mass="47443">MSLSLLLDYRQEDNKEHSFEVSLFAELFNEMMMRDFGFRIYRGLAEAPEIKDDEKDKKKGDKKEDKKDRKDEKDDNRRRDDSNEHDSEKDDDESEDDEYDDDKREKKKRRKKKLQMITHDPNLLLSFVYFDQTHCGYLLDKDIEEILYTLGLMLSRAQVRKLVQKVCKREIFHYRKLTDRPVDGDKIFKTDLSKINVEELAAGNKKYIPSLKYVPADNGNSDKKENGLNSSLISYQGALVDVGKLMEQIERSEKARLNTDESVKELQIQLENVNEVTSNKEKLSQKLSQEIEELKQKLHATEEELKRTQSESEKYHKTLCSLKEGLQSSLFLTDNALHKSKSSRSRNSFGRESDSYNSSYDLNNRSDRKQSRDNEKETNGVDDADASTSDQNFVHVKPKQDVMEED</sequence>
<keyword evidence="4" id="KW-0131">Cell cycle</keyword>
<dbReference type="Proteomes" id="UP000499080">
    <property type="component" value="Unassembled WGS sequence"/>
</dbReference>
<dbReference type="PANTHER" id="PTHR14304">
    <property type="entry name" value="CELL DIVISION CYCLE AND APOPTOSIS REGULATOR PROTEIN"/>
    <property type="match status" value="1"/>
</dbReference>
<keyword evidence="5" id="KW-1185">Reference proteome</keyword>
<protein>
    <submittedName>
        <fullName evidence="4">Cell division cycle and apoptosis regulator protein 1</fullName>
    </submittedName>
</protein>
<dbReference type="InterPro" id="IPR045353">
    <property type="entry name" value="LAIKA"/>
</dbReference>
<evidence type="ECO:0000259" key="3">
    <source>
        <dbReference type="Pfam" id="PF19256"/>
    </source>
</evidence>
<feature type="compositionally biased region" description="Acidic residues" evidence="2">
    <location>
        <begin position="89"/>
        <end position="100"/>
    </location>
</feature>
<comment type="caution">
    <text evidence="4">The sequence shown here is derived from an EMBL/GenBank/DDBJ whole genome shotgun (WGS) entry which is preliminary data.</text>
</comment>